<dbReference type="EMBL" id="NEXN01000070">
    <property type="protein sequence ID" value="PSO03793.1"/>
    <property type="molecule type" value="Genomic_DNA"/>
</dbReference>
<proteinExistence type="inferred from homology"/>
<name>A0A2R6BYT3_9ARCH</name>
<comment type="caution">
    <text evidence="8">The sequence shown here is derived from an EMBL/GenBank/DDBJ whole genome shotgun (WGS) entry which is preliminary data.</text>
</comment>
<evidence type="ECO:0000313" key="9">
    <source>
        <dbReference type="Proteomes" id="UP000240582"/>
    </source>
</evidence>
<evidence type="ECO:0000256" key="6">
    <source>
        <dbReference type="ARBA" id="ARBA00023014"/>
    </source>
</evidence>
<dbReference type="GO" id="GO:0046872">
    <property type="term" value="F:metal ion binding"/>
    <property type="evidence" value="ECO:0007669"/>
    <property type="project" value="UniProtKB-KW"/>
</dbReference>
<evidence type="ECO:0000256" key="3">
    <source>
        <dbReference type="ARBA" id="ARBA00022723"/>
    </source>
</evidence>
<dbReference type="AlphaFoldDB" id="A0A2R6BYT3"/>
<comment type="similarity">
    <text evidence="1">Belongs to the HdrC family.</text>
</comment>
<dbReference type="GO" id="GO:0016491">
    <property type="term" value="F:oxidoreductase activity"/>
    <property type="evidence" value="ECO:0007669"/>
    <property type="project" value="UniProtKB-KW"/>
</dbReference>
<dbReference type="SUPFAM" id="SSF46548">
    <property type="entry name" value="alpha-helical ferredoxin"/>
    <property type="match status" value="1"/>
</dbReference>
<dbReference type="GO" id="GO:0051539">
    <property type="term" value="F:4 iron, 4 sulfur cluster binding"/>
    <property type="evidence" value="ECO:0007669"/>
    <property type="project" value="UniProtKB-KW"/>
</dbReference>
<dbReference type="PANTHER" id="PTHR43255">
    <property type="entry name" value="IRON-SULFUR-BINDING OXIDOREDUCTASE FADF-RELATED-RELATED"/>
    <property type="match status" value="1"/>
</dbReference>
<evidence type="ECO:0000256" key="5">
    <source>
        <dbReference type="ARBA" id="ARBA00023004"/>
    </source>
</evidence>
<keyword evidence="5" id="KW-0408">Iron</keyword>
<keyword evidence="4" id="KW-0560">Oxidoreductase</keyword>
<dbReference type="PANTHER" id="PTHR43255:SF1">
    <property type="entry name" value="IRON-SULFUR-BINDING OXIDOREDUCTASE FADF-RELATED"/>
    <property type="match status" value="1"/>
</dbReference>
<dbReference type="InterPro" id="IPR051460">
    <property type="entry name" value="HdrC_iron-sulfur_subunit"/>
</dbReference>
<keyword evidence="2" id="KW-0004">4Fe-4S</keyword>
<dbReference type="Gene3D" id="1.10.1060.10">
    <property type="entry name" value="Alpha-helical ferredoxin"/>
    <property type="match status" value="1"/>
</dbReference>
<sequence length="260" mass="29625">MFGFLGNEKQKLLNRLNQDGWHYGGLPGLQWEAERAKSADRSLMRQMVKELTQDTRFGEFFRACINCGNCTAMCPPFRFADFSPRVVVQKVMHARDEPELFFQMVDEYIWACFQCYSCWEVCPAHNNPGGLIAIIKELCVKHGLSSAKKALEPYSKILYKIMTTGTQITPDMHTTIALFRDWGPHKAELAKTIRLERQAVPVESMAGVMDKSWRVDESTMRELMLIEEEAGVMSSVEATLKDVVDMVREAKKELEGKKSG</sequence>
<keyword evidence="6" id="KW-0411">Iron-sulfur</keyword>
<dbReference type="InterPro" id="IPR017896">
    <property type="entry name" value="4Fe4S_Fe-S-bd"/>
</dbReference>
<reference evidence="8 9" key="1">
    <citation type="submission" date="2017-04" db="EMBL/GenBank/DDBJ databases">
        <title>Novel microbial lineages endemic to geothermal iron-oxide mats fill important gaps in the evolutionary history of Archaea.</title>
        <authorList>
            <person name="Jay Z.J."/>
            <person name="Beam J.P."/>
            <person name="Dlakic M."/>
            <person name="Rusch D.B."/>
            <person name="Kozubal M.A."/>
            <person name="Inskeep W.P."/>
        </authorList>
    </citation>
    <scope>NUCLEOTIDE SEQUENCE [LARGE SCALE GENOMIC DNA]</scope>
    <source>
        <strain evidence="8">ECH_B_SAG-G06</strain>
    </source>
</reference>
<evidence type="ECO:0000256" key="2">
    <source>
        <dbReference type="ARBA" id="ARBA00022485"/>
    </source>
</evidence>
<evidence type="ECO:0000259" key="7">
    <source>
        <dbReference type="PROSITE" id="PS51379"/>
    </source>
</evidence>
<evidence type="ECO:0000256" key="1">
    <source>
        <dbReference type="ARBA" id="ARBA00007097"/>
    </source>
</evidence>
<dbReference type="PROSITE" id="PS00198">
    <property type="entry name" value="4FE4S_FER_1"/>
    <property type="match status" value="2"/>
</dbReference>
<dbReference type="InterPro" id="IPR009051">
    <property type="entry name" value="Helical_ferredxn"/>
</dbReference>
<dbReference type="Pfam" id="PF13183">
    <property type="entry name" value="Fer4_8"/>
    <property type="match status" value="1"/>
</dbReference>
<protein>
    <recommendedName>
        <fullName evidence="7">4Fe-4S ferredoxin-type domain-containing protein</fullName>
    </recommendedName>
</protein>
<dbReference type="InterPro" id="IPR017900">
    <property type="entry name" value="4Fe4S_Fe_S_CS"/>
</dbReference>
<organism evidence="8 9">
    <name type="scientific">Candidatus Marsarchaeota G2 archaeon ECH_B_SAG-G06</name>
    <dbReference type="NCBI Taxonomy" id="1978166"/>
    <lineage>
        <taxon>Archaea</taxon>
        <taxon>Candidatus Marsarchaeota</taxon>
        <taxon>Candidatus Marsarchaeota group 2</taxon>
    </lineage>
</organism>
<dbReference type="Proteomes" id="UP000240582">
    <property type="component" value="Unassembled WGS sequence"/>
</dbReference>
<evidence type="ECO:0000313" key="8">
    <source>
        <dbReference type="EMBL" id="PSO03793.1"/>
    </source>
</evidence>
<feature type="domain" description="4Fe-4S ferredoxin-type" evidence="7">
    <location>
        <begin position="55"/>
        <end position="85"/>
    </location>
</feature>
<dbReference type="GO" id="GO:0005886">
    <property type="term" value="C:plasma membrane"/>
    <property type="evidence" value="ECO:0007669"/>
    <property type="project" value="TreeGrafter"/>
</dbReference>
<keyword evidence="3" id="KW-0479">Metal-binding</keyword>
<dbReference type="PROSITE" id="PS51379">
    <property type="entry name" value="4FE4S_FER_2"/>
    <property type="match status" value="1"/>
</dbReference>
<gene>
    <name evidence="8" type="ORF">B9Q12_03650</name>
</gene>
<evidence type="ECO:0000256" key="4">
    <source>
        <dbReference type="ARBA" id="ARBA00023002"/>
    </source>
</evidence>
<accession>A0A2R6BYT3</accession>